<feature type="signal peptide" evidence="2">
    <location>
        <begin position="1"/>
        <end position="19"/>
    </location>
</feature>
<evidence type="ECO:0000256" key="1">
    <source>
        <dbReference type="SAM" id="MobiDB-lite"/>
    </source>
</evidence>
<dbReference type="Proteomes" id="UP000297149">
    <property type="component" value="Chromosome"/>
</dbReference>
<dbReference type="AlphaFoldDB" id="A0A4P7W0A4"/>
<sequence length="60" mass="6111">MKLPILSGLMAMLSMTACASCTTTDDDPITENPAPNPTPGTQTGNNGSVLVAYFSCTGTT</sequence>
<proteinExistence type="predicted"/>
<protein>
    <submittedName>
        <fullName evidence="3">Uncharacterized protein</fullName>
    </submittedName>
</protein>
<name>A0A4P7W0A4_9BACT</name>
<dbReference type="PROSITE" id="PS51257">
    <property type="entry name" value="PROKAR_LIPOPROTEIN"/>
    <property type="match status" value="1"/>
</dbReference>
<evidence type="ECO:0000313" key="4">
    <source>
        <dbReference type="Proteomes" id="UP000297149"/>
    </source>
</evidence>
<gene>
    <name evidence="3" type="ORF">E7747_02570</name>
</gene>
<dbReference type="KEGG" id="ddb:E7747_02570"/>
<feature type="region of interest" description="Disordered" evidence="1">
    <location>
        <begin position="24"/>
        <end position="46"/>
    </location>
</feature>
<keyword evidence="4" id="KW-1185">Reference proteome</keyword>
<accession>A0A4P7W0A4</accession>
<feature type="chain" id="PRO_5020954800" evidence="2">
    <location>
        <begin position="20"/>
        <end position="60"/>
    </location>
</feature>
<evidence type="ECO:0000256" key="2">
    <source>
        <dbReference type="SAM" id="SignalP"/>
    </source>
</evidence>
<dbReference type="RefSeq" id="WP_123615721.1">
    <property type="nucleotide sequence ID" value="NZ_CAXHQF010000074.1"/>
</dbReference>
<reference evidence="4" key="1">
    <citation type="submission" date="2019-02" db="EMBL/GenBank/DDBJ databases">
        <title>Isolation and identification of novel species under the genus Muribaculum.</title>
        <authorList>
            <person name="Miyake S."/>
            <person name="Ding Y."/>
            <person name="Low A."/>
            <person name="Soh M."/>
            <person name="Seedorf H."/>
        </authorList>
    </citation>
    <scope>NUCLEOTIDE SEQUENCE [LARGE SCALE GENOMIC DNA]</scope>
    <source>
        <strain evidence="4">H5</strain>
    </source>
</reference>
<dbReference type="EMBL" id="CP039396">
    <property type="protein sequence ID" value="QCD41286.1"/>
    <property type="molecule type" value="Genomic_DNA"/>
</dbReference>
<evidence type="ECO:0000313" key="3">
    <source>
        <dbReference type="EMBL" id="QCD41286.1"/>
    </source>
</evidence>
<keyword evidence="2" id="KW-0732">Signal</keyword>
<organism evidence="3 4">
    <name type="scientific">Duncaniella dubosii</name>
    <dbReference type="NCBI Taxonomy" id="2518971"/>
    <lineage>
        <taxon>Bacteria</taxon>
        <taxon>Pseudomonadati</taxon>
        <taxon>Bacteroidota</taxon>
        <taxon>Bacteroidia</taxon>
        <taxon>Bacteroidales</taxon>
        <taxon>Muribaculaceae</taxon>
        <taxon>Duncaniella</taxon>
    </lineage>
</organism>